<name>E8M580_PHOS4</name>
<dbReference type="CDD" id="cd13127">
    <property type="entry name" value="MATE_tuaB_like"/>
    <property type="match status" value="1"/>
</dbReference>
<feature type="transmembrane region" description="Helical" evidence="7">
    <location>
        <begin position="24"/>
        <end position="41"/>
    </location>
</feature>
<dbReference type="eggNOG" id="COG2244">
    <property type="taxonomic scope" value="Bacteria"/>
</dbReference>
<protein>
    <submittedName>
        <fullName evidence="8">Colanic acid exporter</fullName>
    </submittedName>
</protein>
<feature type="transmembrane region" description="Helical" evidence="7">
    <location>
        <begin position="341"/>
        <end position="361"/>
    </location>
</feature>
<evidence type="ECO:0000256" key="2">
    <source>
        <dbReference type="ARBA" id="ARBA00007430"/>
    </source>
</evidence>
<feature type="transmembrane region" description="Helical" evidence="7">
    <location>
        <begin position="156"/>
        <end position="179"/>
    </location>
</feature>
<dbReference type="NCBIfam" id="NF007773">
    <property type="entry name" value="PRK10459.1"/>
    <property type="match status" value="1"/>
</dbReference>
<keyword evidence="5 7" id="KW-1133">Transmembrane helix</keyword>
<feature type="transmembrane region" description="Helical" evidence="7">
    <location>
        <begin position="367"/>
        <end position="386"/>
    </location>
</feature>
<evidence type="ECO:0000256" key="3">
    <source>
        <dbReference type="ARBA" id="ARBA00022475"/>
    </source>
</evidence>
<proteinExistence type="inferred from homology"/>
<feature type="transmembrane region" description="Helical" evidence="7">
    <location>
        <begin position="124"/>
        <end position="150"/>
    </location>
</feature>
<evidence type="ECO:0000313" key="9">
    <source>
        <dbReference type="Proteomes" id="UP000006228"/>
    </source>
</evidence>
<keyword evidence="3" id="KW-1003">Cell membrane</keyword>
<dbReference type="Proteomes" id="UP000006228">
    <property type="component" value="Unassembled WGS sequence"/>
</dbReference>
<evidence type="ECO:0000256" key="5">
    <source>
        <dbReference type="ARBA" id="ARBA00022989"/>
    </source>
</evidence>
<evidence type="ECO:0000256" key="1">
    <source>
        <dbReference type="ARBA" id="ARBA00004651"/>
    </source>
</evidence>
<comment type="caution">
    <text evidence="8">The sequence shown here is derived from an EMBL/GenBank/DDBJ whole genome shotgun (WGS) entry which is preliminary data.</text>
</comment>
<sequence>MFVSTLLQFSQIAILARFLTPEQFGLMALITIVIGFSQAFVDMGMSNAIIHKQTTSTLHLSSLFWATVGMGILTTAIVYNLAPKIANFYSEPELVPLIQLVSMAFVVSSLGSQHKVLFQKDLQFKCIAFVELTSVLCSFSVAILLAWYGAGVYSLVLANIAMTTISSLLFFTVGVRNIYLPKLHLKWSEVAEYFEFGLYQMGERIVNYFSANIDKILIGKFLGTNPVGLYNVSWQLIIFPLSKLNPVVNKVALPIYGKVQKDIEVIDEYYSLAMNVIGIIVIPFSVYFLFFANSVVEVVFGKSWVHAAPLVSILGVVGLLKALGNPGGALLLANGHAKIGFWWNVVWAASLLVSIFLSLSIRPEVSTVAYTLLILSILFCAAWHFLVYRTIAVNYGPIVKTISVLFALSMSACLFSKLVLCIFDVNEPLFTVLLSTLLCALVYCTSVYFLGFLPKYSIKSKEV</sequence>
<accession>E8M580</accession>
<feature type="transmembrane region" description="Helical" evidence="7">
    <location>
        <begin position="429"/>
        <end position="453"/>
    </location>
</feature>
<evidence type="ECO:0000313" key="8">
    <source>
        <dbReference type="EMBL" id="EGA70931.1"/>
    </source>
</evidence>
<dbReference type="PANTHER" id="PTHR30250:SF10">
    <property type="entry name" value="LIPOPOLYSACCHARIDE BIOSYNTHESIS PROTEIN WZXC"/>
    <property type="match status" value="1"/>
</dbReference>
<dbReference type="InterPro" id="IPR050833">
    <property type="entry name" value="Poly_Biosynth_Transport"/>
</dbReference>
<dbReference type="GO" id="GO:0005886">
    <property type="term" value="C:plasma membrane"/>
    <property type="evidence" value="ECO:0007669"/>
    <property type="project" value="UniProtKB-SubCell"/>
</dbReference>
<gene>
    <name evidence="8" type="ORF">VISI1226_16868</name>
</gene>
<dbReference type="EMBL" id="AEVT01000053">
    <property type="protein sequence ID" value="EGA70931.1"/>
    <property type="molecule type" value="Genomic_DNA"/>
</dbReference>
<feature type="transmembrane region" description="Helical" evidence="7">
    <location>
        <begin position="398"/>
        <end position="423"/>
    </location>
</feature>
<comment type="similarity">
    <text evidence="2">Belongs to the polysaccharide synthase family.</text>
</comment>
<dbReference type="AlphaFoldDB" id="E8M580"/>
<dbReference type="Pfam" id="PF13440">
    <property type="entry name" value="Polysacc_synt_3"/>
    <property type="match status" value="1"/>
</dbReference>
<evidence type="ECO:0000256" key="6">
    <source>
        <dbReference type="ARBA" id="ARBA00023136"/>
    </source>
</evidence>
<evidence type="ECO:0000256" key="4">
    <source>
        <dbReference type="ARBA" id="ARBA00022692"/>
    </source>
</evidence>
<feature type="transmembrane region" description="Helical" evidence="7">
    <location>
        <begin position="94"/>
        <end position="112"/>
    </location>
</feature>
<keyword evidence="6 7" id="KW-0472">Membrane</keyword>
<organism evidence="8 9">
    <name type="scientific">Vibrio sinaloensis DSM 21326</name>
    <dbReference type="NCBI Taxonomy" id="945550"/>
    <lineage>
        <taxon>Bacteria</taxon>
        <taxon>Pseudomonadati</taxon>
        <taxon>Pseudomonadota</taxon>
        <taxon>Gammaproteobacteria</taxon>
        <taxon>Vibrionales</taxon>
        <taxon>Vibrionaceae</taxon>
        <taxon>Vibrio</taxon>
        <taxon>Vibrio oreintalis group</taxon>
    </lineage>
</organism>
<feature type="transmembrane region" description="Helical" evidence="7">
    <location>
        <begin position="269"/>
        <end position="291"/>
    </location>
</feature>
<reference evidence="8 9" key="1">
    <citation type="journal article" date="2012" name="Int. J. Syst. Evol. Microbiol.">
        <title>Vibrio caribbeanicus sp. nov., isolated from the marine sponge Scleritoderma cyanea.</title>
        <authorList>
            <person name="Hoffmann M."/>
            <person name="Monday S.R."/>
            <person name="Allard M.W."/>
            <person name="Strain E.A."/>
            <person name="Whittaker P."/>
            <person name="Naum M."/>
            <person name="McCarthy P.J."/>
            <person name="Lopez J.V."/>
            <person name="Fischer M."/>
            <person name="Brown E.W."/>
        </authorList>
    </citation>
    <scope>NUCLEOTIDE SEQUENCE [LARGE SCALE GENOMIC DNA]</scope>
    <source>
        <strain evidence="9">DSMZ 21326</strain>
    </source>
</reference>
<keyword evidence="4 7" id="KW-0812">Transmembrane</keyword>
<dbReference type="OrthoDB" id="5785171at2"/>
<dbReference type="PANTHER" id="PTHR30250">
    <property type="entry name" value="PST FAMILY PREDICTED COLANIC ACID TRANSPORTER"/>
    <property type="match status" value="1"/>
</dbReference>
<evidence type="ECO:0000256" key="7">
    <source>
        <dbReference type="SAM" id="Phobius"/>
    </source>
</evidence>
<comment type="subcellular location">
    <subcellularLocation>
        <location evidence="1">Cell membrane</location>
        <topology evidence="1">Multi-pass membrane protein</topology>
    </subcellularLocation>
</comment>
<feature type="transmembrane region" description="Helical" evidence="7">
    <location>
        <begin position="62"/>
        <end position="82"/>
    </location>
</feature>